<dbReference type="Proteomes" id="UP000291995">
    <property type="component" value="Plasmid pYekat-76-lp41"/>
</dbReference>
<evidence type="ECO:0000313" key="9">
    <source>
        <dbReference type="Proteomes" id="UP000230633"/>
    </source>
</evidence>
<dbReference type="InterPro" id="IPR020456">
    <property type="entry name" value="Acylphosphatase"/>
</dbReference>
<evidence type="ECO:0000313" key="10">
    <source>
        <dbReference type="Proteomes" id="UP000291995"/>
    </source>
</evidence>
<evidence type="ECO:0000259" key="6">
    <source>
        <dbReference type="PROSITE" id="PS51160"/>
    </source>
</evidence>
<evidence type="ECO:0000313" key="7">
    <source>
        <dbReference type="EMBL" id="ATQ16557.1"/>
    </source>
</evidence>
<dbReference type="Pfam" id="PF00708">
    <property type="entry name" value="Acylphosphatase"/>
    <property type="match status" value="1"/>
</dbReference>
<dbReference type="PANTHER" id="PTHR47268">
    <property type="entry name" value="ACYLPHOSPHATASE"/>
    <property type="match status" value="1"/>
</dbReference>
<proteinExistence type="inferred from homology"/>
<geneLocation type="plasmid" evidence="7 9">
    <name>pYekat-1-lp41</name>
</geneLocation>
<organism evidence="8 10">
    <name type="scientific">Borrelia miyamotoi</name>
    <dbReference type="NCBI Taxonomy" id="47466"/>
    <lineage>
        <taxon>Bacteria</taxon>
        <taxon>Pseudomonadati</taxon>
        <taxon>Spirochaetota</taxon>
        <taxon>Spirochaetia</taxon>
        <taxon>Spirochaetales</taxon>
        <taxon>Borreliaceae</taxon>
        <taxon>Borrelia</taxon>
    </lineage>
</organism>
<dbReference type="RefSeq" id="WP_025444247.1">
    <property type="nucleotide sequence ID" value="NZ_CP024208.2"/>
</dbReference>
<sequence>MHKCQYFISGKVQSVGFRLFTEQTANKIKIKGFIKNLDDGRVEIVAFFNNEEQIKLFENTLKKGNGYSKIEKIEKKFLDKKYPFNFDNFNSYY</sequence>
<evidence type="ECO:0000256" key="1">
    <source>
        <dbReference type="ARBA" id="ARBA00005614"/>
    </source>
</evidence>
<dbReference type="EMBL" id="CP117142">
    <property type="protein sequence ID" value="WEG86295.1"/>
    <property type="molecule type" value="Genomic_DNA"/>
</dbReference>
<keyword evidence="4 8" id="KW-0378">Hydrolase</keyword>
<evidence type="ECO:0000256" key="2">
    <source>
        <dbReference type="ARBA" id="ARBA00012150"/>
    </source>
</evidence>
<dbReference type="SUPFAM" id="SSF54975">
    <property type="entry name" value="Acylphosphatase/BLUF domain-like"/>
    <property type="match status" value="1"/>
</dbReference>
<evidence type="ECO:0000256" key="5">
    <source>
        <dbReference type="RuleBase" id="RU004168"/>
    </source>
</evidence>
<reference evidence="9" key="1">
    <citation type="submission" date="2017-10" db="EMBL/GenBank/DDBJ databases">
        <title>Whole genome sequencing of Borrelia miyamotoi strains isolated at the Russian territory.</title>
        <authorList>
            <person name="Kuleshov K.V."/>
            <person name="Platonov A.E."/>
            <person name="Goptar I.A."/>
            <person name="Shipulin G.A."/>
            <person name="Markelov M.L."/>
            <person name="Koetsveld J."/>
            <person name="Kolyasnikova N.M."/>
            <person name="Sarksyan D.S."/>
            <person name="Toporkova M.G."/>
            <person name="Hovius J.W."/>
        </authorList>
    </citation>
    <scope>NUCLEOTIDE SEQUENCE [LARGE SCALE GENOMIC DNA]</scope>
    <source>
        <strain evidence="9">Yekat-1</strain>
        <plasmid evidence="9">pYekat-1-lp41</plasmid>
    </source>
</reference>
<reference evidence="7" key="3">
    <citation type="submission" date="2022-12" db="EMBL/GenBank/DDBJ databases">
        <title>Whole genome sequencing of Borrelia miyamotoi strains isolated at the Russian territory.</title>
        <authorList>
            <person name="Kuleshov K.V."/>
            <person name="Platonov A.E."/>
            <person name="Goptar I.A."/>
            <person name="Shipulin G.A."/>
            <person name="Markelov M.L."/>
            <person name="Koetsveld J."/>
            <person name="Kolyasnikova N.M."/>
            <person name="Sarksyan D.S."/>
            <person name="Toporkova M.G."/>
            <person name="Hovius J.W."/>
        </authorList>
    </citation>
    <scope>NUCLEOTIDE SEQUENCE</scope>
    <source>
        <strain evidence="7">Yekat-1</strain>
        <plasmid evidence="7">pYekat-1-lp41</plasmid>
    </source>
</reference>
<evidence type="ECO:0000256" key="4">
    <source>
        <dbReference type="PROSITE-ProRule" id="PRU00520"/>
    </source>
</evidence>
<dbReference type="PANTHER" id="PTHR47268:SF4">
    <property type="entry name" value="ACYLPHOSPHATASE"/>
    <property type="match status" value="1"/>
</dbReference>
<dbReference type="Proteomes" id="UP000230633">
    <property type="component" value="Plasmid pYekat-1-lp41"/>
</dbReference>
<evidence type="ECO:0000256" key="3">
    <source>
        <dbReference type="ARBA" id="ARBA00047645"/>
    </source>
</evidence>
<dbReference type="EMBL" id="CP024336">
    <property type="protein sequence ID" value="ATQ16557.1"/>
    <property type="molecule type" value="Genomic_DNA"/>
</dbReference>
<dbReference type="Gene3D" id="3.30.70.100">
    <property type="match status" value="1"/>
</dbReference>
<protein>
    <recommendedName>
        <fullName evidence="2 4">acylphosphatase</fullName>
        <ecNumber evidence="2 4">3.6.1.7</ecNumber>
    </recommendedName>
</protein>
<dbReference type="InterPro" id="IPR001792">
    <property type="entry name" value="Acylphosphatase-like_dom"/>
</dbReference>
<geneLocation type="plasmid" evidence="8 10">
    <name>pYekat-76-lp41</name>
</geneLocation>
<dbReference type="GO" id="GO:0003998">
    <property type="term" value="F:acylphosphatase activity"/>
    <property type="evidence" value="ECO:0007669"/>
    <property type="project" value="UniProtKB-EC"/>
</dbReference>
<feature type="active site" evidence="4">
    <location>
        <position position="36"/>
    </location>
</feature>
<gene>
    <name evidence="7" type="ORF">CNO13_05170</name>
    <name evidence="8" type="ORF">EZU67_004665</name>
</gene>
<feature type="domain" description="Acylphosphatase-like" evidence="6">
    <location>
        <begin position="3"/>
        <end position="93"/>
    </location>
</feature>
<dbReference type="EC" id="3.6.1.7" evidence="2 4"/>
<keyword evidence="8" id="KW-0614">Plasmid</keyword>
<accession>A0AAQ3HFB3</accession>
<dbReference type="NCBIfam" id="NF011006">
    <property type="entry name" value="PRK14432.1"/>
    <property type="match status" value="1"/>
</dbReference>
<dbReference type="PROSITE" id="PS51160">
    <property type="entry name" value="ACYLPHOSPHATASE_3"/>
    <property type="match status" value="1"/>
</dbReference>
<name>A0AAQ3HFB3_9SPIR</name>
<comment type="catalytic activity">
    <reaction evidence="3 4">
        <text>an acyl phosphate + H2O = a carboxylate + phosphate + H(+)</text>
        <dbReference type="Rhea" id="RHEA:14965"/>
        <dbReference type="ChEBI" id="CHEBI:15377"/>
        <dbReference type="ChEBI" id="CHEBI:15378"/>
        <dbReference type="ChEBI" id="CHEBI:29067"/>
        <dbReference type="ChEBI" id="CHEBI:43474"/>
        <dbReference type="ChEBI" id="CHEBI:59918"/>
        <dbReference type="EC" id="3.6.1.7"/>
    </reaction>
</comment>
<feature type="active site" evidence="4">
    <location>
        <position position="18"/>
    </location>
</feature>
<dbReference type="AlphaFoldDB" id="A0AAQ3HFB3"/>
<evidence type="ECO:0000313" key="8">
    <source>
        <dbReference type="EMBL" id="WEG86295.1"/>
    </source>
</evidence>
<dbReference type="InterPro" id="IPR036046">
    <property type="entry name" value="Acylphosphatase-like_dom_sf"/>
</dbReference>
<keyword evidence="9" id="KW-1185">Reference proteome</keyword>
<reference evidence="8" key="2">
    <citation type="submission" date="2022-12" db="EMBL/GenBank/DDBJ databases">
        <title>B. miyamotoi WGS.</title>
        <authorList>
            <person name="Kuleshov K.V."/>
            <person name="Hoornstra D."/>
            <person name="Hovius J.W."/>
            <person name="Platonov A.E."/>
            <person name="Telford S.R. III."/>
        </authorList>
    </citation>
    <scope>NUCLEOTIDE SEQUENCE</scope>
    <source>
        <strain evidence="8">Yekat-76</strain>
        <plasmid evidence="8">pYekat-76-lp41</plasmid>
    </source>
</reference>
<comment type="similarity">
    <text evidence="1 5">Belongs to the acylphosphatase family.</text>
</comment>